<keyword evidence="16" id="KW-0479">Metal-binding</keyword>
<evidence type="ECO:0000256" key="4">
    <source>
        <dbReference type="ARBA" id="ARBA00005225"/>
    </source>
</evidence>
<feature type="binding site" evidence="16">
    <location>
        <position position="84"/>
    </location>
    <ligand>
        <name>substrate</name>
    </ligand>
</feature>
<comment type="pathway">
    <text evidence="4 16">Cofactor biosynthesis; coenzyme A biosynthesis; CoA from (R)-pantothenate: step 1/5.</text>
</comment>
<keyword evidence="9 16" id="KW-0547">Nucleotide-binding</keyword>
<evidence type="ECO:0000256" key="10">
    <source>
        <dbReference type="ARBA" id="ARBA00022777"/>
    </source>
</evidence>
<keyword evidence="13 16" id="KW-0173">Coenzyme A biosynthesis</keyword>
<protein>
    <recommendedName>
        <fullName evidence="15 16">Type III pantothenate kinase</fullName>
        <ecNumber evidence="6 16">2.7.1.33</ecNumber>
    </recommendedName>
    <alternativeName>
        <fullName evidence="16">PanK-III</fullName>
    </alternativeName>
    <alternativeName>
        <fullName evidence="16">Pantothenic acid kinase</fullName>
    </alternativeName>
</protein>
<dbReference type="SUPFAM" id="SSF53067">
    <property type="entry name" value="Actin-like ATPase domain"/>
    <property type="match status" value="2"/>
</dbReference>
<feature type="active site" description="Proton acceptor" evidence="16">
    <location>
        <position position="93"/>
    </location>
</feature>
<evidence type="ECO:0000256" key="13">
    <source>
        <dbReference type="ARBA" id="ARBA00022993"/>
    </source>
</evidence>
<gene>
    <name evidence="16" type="primary">coaX</name>
    <name evidence="17" type="ORF">AVDCRST_MAG56-2135</name>
</gene>
<evidence type="ECO:0000256" key="5">
    <source>
        <dbReference type="ARBA" id="ARBA00011738"/>
    </source>
</evidence>
<dbReference type="HAMAP" id="MF_01274">
    <property type="entry name" value="Pantothen_kinase_3"/>
    <property type="match status" value="1"/>
</dbReference>
<keyword evidence="7 16" id="KW-0963">Cytoplasm</keyword>
<dbReference type="GO" id="GO:0005737">
    <property type="term" value="C:cytoplasm"/>
    <property type="evidence" value="ECO:0007669"/>
    <property type="project" value="UniProtKB-SubCell"/>
</dbReference>
<organism evidence="17">
    <name type="scientific">uncultured Cytophagales bacterium</name>
    <dbReference type="NCBI Taxonomy" id="158755"/>
    <lineage>
        <taxon>Bacteria</taxon>
        <taxon>Pseudomonadati</taxon>
        <taxon>Bacteroidota</taxon>
        <taxon>Sphingobacteriia</taxon>
        <taxon>Sphingobacteriales</taxon>
        <taxon>environmental samples</taxon>
    </lineage>
</organism>
<dbReference type="GO" id="GO:0005524">
    <property type="term" value="F:ATP binding"/>
    <property type="evidence" value="ECO:0007669"/>
    <property type="project" value="UniProtKB-UniRule"/>
</dbReference>
<dbReference type="GO" id="GO:0015937">
    <property type="term" value="P:coenzyme A biosynthetic process"/>
    <property type="evidence" value="ECO:0007669"/>
    <property type="project" value="UniProtKB-UniRule"/>
</dbReference>
<dbReference type="CDD" id="cd24015">
    <property type="entry name" value="ASKHA_NBD_PanK-III"/>
    <property type="match status" value="1"/>
</dbReference>
<keyword evidence="12 16" id="KW-0630">Potassium</keyword>
<evidence type="ECO:0000256" key="2">
    <source>
        <dbReference type="ARBA" id="ARBA00001958"/>
    </source>
</evidence>
<dbReference type="UniPathway" id="UPA00241">
    <property type="reaction ID" value="UER00352"/>
</dbReference>
<evidence type="ECO:0000256" key="6">
    <source>
        <dbReference type="ARBA" id="ARBA00012102"/>
    </source>
</evidence>
<evidence type="ECO:0000256" key="16">
    <source>
        <dbReference type="HAMAP-Rule" id="MF_01274"/>
    </source>
</evidence>
<feature type="binding site" evidence="16">
    <location>
        <position position="114"/>
    </location>
    <ligand>
        <name>K(+)</name>
        <dbReference type="ChEBI" id="CHEBI:29103"/>
    </ligand>
</feature>
<evidence type="ECO:0000256" key="12">
    <source>
        <dbReference type="ARBA" id="ARBA00022958"/>
    </source>
</evidence>
<comment type="similarity">
    <text evidence="14 16">Belongs to the type III pantothenate kinase family.</text>
</comment>
<evidence type="ECO:0000256" key="3">
    <source>
        <dbReference type="ARBA" id="ARBA00004496"/>
    </source>
</evidence>
<feature type="binding site" evidence="16">
    <location>
        <position position="117"/>
    </location>
    <ligand>
        <name>ATP</name>
        <dbReference type="ChEBI" id="CHEBI:30616"/>
    </ligand>
</feature>
<evidence type="ECO:0000256" key="8">
    <source>
        <dbReference type="ARBA" id="ARBA00022679"/>
    </source>
</evidence>
<comment type="catalytic activity">
    <reaction evidence="1 16">
        <text>(R)-pantothenate + ATP = (R)-4'-phosphopantothenate + ADP + H(+)</text>
        <dbReference type="Rhea" id="RHEA:16373"/>
        <dbReference type="ChEBI" id="CHEBI:10986"/>
        <dbReference type="ChEBI" id="CHEBI:15378"/>
        <dbReference type="ChEBI" id="CHEBI:29032"/>
        <dbReference type="ChEBI" id="CHEBI:30616"/>
        <dbReference type="ChEBI" id="CHEBI:456216"/>
        <dbReference type="EC" id="2.7.1.33"/>
    </reaction>
</comment>
<evidence type="ECO:0000256" key="7">
    <source>
        <dbReference type="ARBA" id="ARBA00022490"/>
    </source>
</evidence>
<comment type="cofactor">
    <cofactor evidence="2">
        <name>K(+)</name>
        <dbReference type="ChEBI" id="CHEBI:29103"/>
    </cofactor>
</comment>
<reference evidence="17" key="1">
    <citation type="submission" date="2020-02" db="EMBL/GenBank/DDBJ databases">
        <authorList>
            <person name="Meier V. D."/>
        </authorList>
    </citation>
    <scope>NUCLEOTIDE SEQUENCE</scope>
    <source>
        <strain evidence="17">AVDCRST_MAG56</strain>
    </source>
</reference>
<dbReference type="Gene3D" id="3.30.420.40">
    <property type="match status" value="1"/>
</dbReference>
<dbReference type="EMBL" id="CADCTQ010000193">
    <property type="protein sequence ID" value="CAA9254242.1"/>
    <property type="molecule type" value="Genomic_DNA"/>
</dbReference>
<dbReference type="PANTHER" id="PTHR34265">
    <property type="entry name" value="TYPE III PANTOTHENATE KINASE"/>
    <property type="match status" value="1"/>
</dbReference>
<keyword evidence="11 16" id="KW-0067">ATP-binding</keyword>
<dbReference type="GO" id="GO:0004594">
    <property type="term" value="F:pantothenate kinase activity"/>
    <property type="evidence" value="ECO:0007669"/>
    <property type="project" value="UniProtKB-UniRule"/>
</dbReference>
<dbReference type="InterPro" id="IPR004619">
    <property type="entry name" value="Type_III_PanK"/>
</dbReference>
<comment type="function">
    <text evidence="16">Catalyzes the phosphorylation of pantothenate (Pan), the first step in CoA biosynthesis.</text>
</comment>
<dbReference type="AlphaFoldDB" id="A0A6J4IKI5"/>
<feature type="binding site" evidence="16">
    <location>
        <begin position="6"/>
        <end position="13"/>
    </location>
    <ligand>
        <name>ATP</name>
        <dbReference type="ChEBI" id="CHEBI:30616"/>
    </ligand>
</feature>
<evidence type="ECO:0000256" key="11">
    <source>
        <dbReference type="ARBA" id="ARBA00022840"/>
    </source>
</evidence>
<sequence>MNLAIDLGNTSAKVGLFEGTTLVRPPERIDVAALPAFVAAARPDHAIVCSVSGDAAALRETLRPLVPSVYVLDYRLPVPVTNGYASPETLGMDRLAAVAGAAALHPGRPCLVVDLGTCITYDLVDAAGYYHGGGISPGLRMRFRAMHTFTARLPLIEPEPHAALIGTTTRTAMQSGVVNGLVAELEGTMSRYGAQFAPLTTILCGGDALFFETQLKGIIFVVPELVLLGLNRILLYNVSLT</sequence>
<name>A0A6J4IKI5_9SPHI</name>
<evidence type="ECO:0000313" key="17">
    <source>
        <dbReference type="EMBL" id="CAA9254242.1"/>
    </source>
</evidence>
<comment type="subcellular location">
    <subcellularLocation>
        <location evidence="3 16">Cytoplasm</location>
    </subcellularLocation>
</comment>
<dbReference type="GO" id="GO:0046872">
    <property type="term" value="F:metal ion binding"/>
    <property type="evidence" value="ECO:0007669"/>
    <property type="project" value="UniProtKB-KW"/>
</dbReference>
<comment type="subunit">
    <text evidence="5 16">Homodimer.</text>
</comment>
<keyword evidence="10 16" id="KW-0418">Kinase</keyword>
<keyword evidence="8 16" id="KW-0808">Transferase</keyword>
<dbReference type="PANTHER" id="PTHR34265:SF1">
    <property type="entry name" value="TYPE III PANTOTHENATE KINASE"/>
    <property type="match status" value="1"/>
</dbReference>
<dbReference type="Pfam" id="PF03309">
    <property type="entry name" value="Pan_kinase"/>
    <property type="match status" value="1"/>
</dbReference>
<feature type="binding site" evidence="16">
    <location>
        <begin position="91"/>
        <end position="94"/>
    </location>
    <ligand>
        <name>substrate</name>
    </ligand>
</feature>
<comment type="cofactor">
    <cofactor evidence="16">
        <name>NH4(+)</name>
        <dbReference type="ChEBI" id="CHEBI:28938"/>
    </cofactor>
    <cofactor evidence="16">
        <name>K(+)</name>
        <dbReference type="ChEBI" id="CHEBI:29103"/>
    </cofactor>
    <text evidence="16">A monovalent cation. Ammonium or potassium.</text>
</comment>
<dbReference type="InterPro" id="IPR043129">
    <property type="entry name" value="ATPase_NBD"/>
</dbReference>
<dbReference type="NCBIfam" id="TIGR00671">
    <property type="entry name" value="baf"/>
    <property type="match status" value="1"/>
</dbReference>
<proteinExistence type="inferred from homology"/>
<evidence type="ECO:0000256" key="15">
    <source>
        <dbReference type="ARBA" id="ARBA00040883"/>
    </source>
</evidence>
<feature type="binding site" evidence="16">
    <location>
        <position position="169"/>
    </location>
    <ligand>
        <name>substrate</name>
    </ligand>
</feature>
<dbReference type="EC" id="2.7.1.33" evidence="6 16"/>
<evidence type="ECO:0000256" key="1">
    <source>
        <dbReference type="ARBA" id="ARBA00001206"/>
    </source>
</evidence>
<accession>A0A6J4IKI5</accession>
<evidence type="ECO:0000256" key="14">
    <source>
        <dbReference type="ARBA" id="ARBA00038036"/>
    </source>
</evidence>
<evidence type="ECO:0000256" key="9">
    <source>
        <dbReference type="ARBA" id="ARBA00022741"/>
    </source>
</evidence>